<dbReference type="InterPro" id="IPR018968">
    <property type="entry name" value="Phasin"/>
</dbReference>
<feature type="compositionally biased region" description="Low complexity" evidence="1">
    <location>
        <begin position="154"/>
        <end position="178"/>
    </location>
</feature>
<feature type="region of interest" description="Disordered" evidence="1">
    <location>
        <begin position="149"/>
        <end position="178"/>
    </location>
</feature>
<dbReference type="InterPro" id="IPR010127">
    <property type="entry name" value="Phasin_subfam-1"/>
</dbReference>
<accession>A0ABT5JYC7</accession>
<evidence type="ECO:0000256" key="1">
    <source>
        <dbReference type="SAM" id="MobiDB-lite"/>
    </source>
</evidence>
<dbReference type="Pfam" id="PF09361">
    <property type="entry name" value="Phasin_2"/>
    <property type="match status" value="1"/>
</dbReference>
<evidence type="ECO:0000259" key="2">
    <source>
        <dbReference type="Pfam" id="PF09361"/>
    </source>
</evidence>
<name>A0ABT5JYC7_9BURK</name>
<dbReference type="EMBL" id="JAQQXR010000003">
    <property type="protein sequence ID" value="MDC8757712.1"/>
    <property type="molecule type" value="Genomic_DNA"/>
</dbReference>
<dbReference type="NCBIfam" id="TIGR01841">
    <property type="entry name" value="phasin"/>
    <property type="match status" value="1"/>
</dbReference>
<protein>
    <submittedName>
        <fullName evidence="3">TIGR01841 family phasin</fullName>
    </submittedName>
</protein>
<gene>
    <name evidence="3" type="primary">phaP</name>
    <name evidence="3" type="ORF">OIK44_08950</name>
</gene>
<feature type="domain" description="Phasin" evidence="2">
    <location>
        <begin position="15"/>
        <end position="107"/>
    </location>
</feature>
<dbReference type="Proteomes" id="UP001221208">
    <property type="component" value="Unassembled WGS sequence"/>
</dbReference>
<dbReference type="RefSeq" id="WP_273670394.1">
    <property type="nucleotide sequence ID" value="NZ_JAQQXR010000003.1"/>
</dbReference>
<organism evidence="3 4">
    <name type="scientific">Janthinobacterium fluminis</name>
    <dbReference type="NCBI Taxonomy" id="2987524"/>
    <lineage>
        <taxon>Bacteria</taxon>
        <taxon>Pseudomonadati</taxon>
        <taxon>Pseudomonadota</taxon>
        <taxon>Betaproteobacteria</taxon>
        <taxon>Burkholderiales</taxon>
        <taxon>Oxalobacteraceae</taxon>
        <taxon>Janthinobacterium</taxon>
    </lineage>
</organism>
<reference evidence="3 4" key="1">
    <citation type="submission" date="2022-10" db="EMBL/GenBank/DDBJ databases">
        <title>Janthinobacterium sp. hw3 Genome sequencing.</title>
        <authorList>
            <person name="Park S."/>
        </authorList>
    </citation>
    <scope>NUCLEOTIDE SEQUENCE [LARGE SCALE GENOMIC DNA]</scope>
    <source>
        <strain evidence="4">hw3</strain>
    </source>
</reference>
<sequence>MFSLSEQLTLASKAVLETQLASATALAEAAFDSGVNVIDLNVDAVKTSLAAAGEATRQWLAVKNPLEWFSATASQSQLAIDRAKAYGRQAGDIAQGAQAKLASVAQAEIAVSKQKVGELVDLVKKTPAAVATPINSFLKSAFDGAHAGYDKTTPAGQPAAADAVPADQAAARGQRGAQ</sequence>
<comment type="caution">
    <text evidence="3">The sequence shown here is derived from an EMBL/GenBank/DDBJ whole genome shotgun (WGS) entry which is preliminary data.</text>
</comment>
<evidence type="ECO:0000313" key="3">
    <source>
        <dbReference type="EMBL" id="MDC8757712.1"/>
    </source>
</evidence>
<evidence type="ECO:0000313" key="4">
    <source>
        <dbReference type="Proteomes" id="UP001221208"/>
    </source>
</evidence>
<proteinExistence type="predicted"/>
<keyword evidence="4" id="KW-1185">Reference proteome</keyword>